<evidence type="ECO:0000256" key="1">
    <source>
        <dbReference type="ARBA" id="ARBA00004156"/>
    </source>
</evidence>
<dbReference type="VEuPathDB" id="AmoebaDB:EHI7A_089780"/>
<dbReference type="Gene3D" id="3.30.450.50">
    <property type="entry name" value="Longin domain"/>
    <property type="match status" value="1"/>
</dbReference>
<evidence type="ECO:0000256" key="8">
    <source>
        <dbReference type="PROSITE-ProRule" id="PRU00290"/>
    </source>
</evidence>
<evidence type="ECO:0000256" key="7">
    <source>
        <dbReference type="PROSITE-ProRule" id="PRU00221"/>
    </source>
</evidence>
<keyword evidence="9" id="KW-1133">Transmembrane helix</keyword>
<evidence type="ECO:0000256" key="5">
    <source>
        <dbReference type="ARBA" id="ARBA00023136"/>
    </source>
</evidence>
<sequence>MEKYNPGASIIYSCVAYSETILVEYSDVSIPQIDSVIHQILKKVINVNDTMVVRKENIIINVLSKYNLVTVAITGTTFPTERVFDFLDDIYVTFVKTFNEDQWKKCSEKTLNSTFSLLIKQKIKHFNDLTTDPLNSIQLTMNDTLNQINDNIDVLVNRGNVLDEIETNSNYLAEASLELERSSVKLRQKYYLTTTKTIFLIFFLVVVCYSLPYFNDKNINIYSLCYFLLNLKTNKSKMKSIIATTLDGFTYLINTQNNQIQCKWKQPQNITSASTVSYNPSQSKFILCDNEKSFTYEYSFIRENVIAKSPILEPLSSIYYLSTSYIVGGTISGKIVVWSNSNGLLLKQFQAHNKKITSIVYCNDNGILITAGEDSVIRGWNFVSLFCNSVPEPLFTYTSHSLPITALYCGEGLNAGIISIALDNTMKCWKIGDSTPTASFTLPSQPLCVCVNSSKTVISVGCIDGKVYSIPVLYAPQFDRINKKQDMQGKVFYHSDCGAVRCVQEYNDTLIVSYQNGNLITFDCETTEPLLVNDEIKSPIIHFQIISPPLHFNSLEDLTIKKSKEWKVDTLILKKYPALVDEILSTPISICPSKPSKYDLQKTIYSSTSHSIDTSTPNNQSEIEKLKMELQRWKTVNSQLIRLLQRTN</sequence>
<comment type="subcellular location">
    <subcellularLocation>
        <location evidence="1">Cytoplasmic vesicle membrane</location>
    </subcellularLocation>
</comment>
<dbReference type="CDD" id="cd14824">
    <property type="entry name" value="Longin"/>
    <property type="match status" value="1"/>
</dbReference>
<evidence type="ECO:0000256" key="9">
    <source>
        <dbReference type="SAM" id="Phobius"/>
    </source>
</evidence>
<dbReference type="SUPFAM" id="SSF58038">
    <property type="entry name" value="SNARE fusion complex"/>
    <property type="match status" value="1"/>
</dbReference>
<dbReference type="VEuPathDB" id="AmoebaDB:EHI5A_134830"/>
<evidence type="ECO:0000256" key="2">
    <source>
        <dbReference type="ARBA" id="ARBA00008025"/>
    </source>
</evidence>
<evidence type="ECO:0000256" key="3">
    <source>
        <dbReference type="ARBA" id="ARBA00022574"/>
    </source>
</evidence>
<accession>Q1EPY6</accession>
<keyword evidence="6" id="KW-0968">Cytoplasmic vesicle</keyword>
<dbReference type="Pfam" id="PF13774">
    <property type="entry name" value="Longin"/>
    <property type="match status" value="1"/>
</dbReference>
<dbReference type="Pfam" id="PF00400">
    <property type="entry name" value="WD40"/>
    <property type="match status" value="1"/>
</dbReference>
<dbReference type="InterPro" id="IPR001680">
    <property type="entry name" value="WD40_rpt"/>
</dbReference>
<dbReference type="PROSITE" id="PS50294">
    <property type="entry name" value="WD_REPEATS_REGION"/>
    <property type="match status" value="1"/>
</dbReference>
<comment type="similarity">
    <text evidence="2">Belongs to the synaptobrevin family.</text>
</comment>
<dbReference type="VEuPathDB" id="AmoebaDB:EHI8A_094730"/>
<dbReference type="VEuPathDB" id="AmoebaDB:EHI5A_134820"/>
<dbReference type="VEuPathDB" id="AmoebaDB:EHI8A_094740"/>
<dbReference type="Gene3D" id="2.130.10.10">
    <property type="entry name" value="YVTN repeat-like/Quinoprotein amine dehydrogenase"/>
    <property type="match status" value="1"/>
</dbReference>
<dbReference type="AlphaFoldDB" id="Q1EPY6"/>
<dbReference type="CDD" id="cd15843">
    <property type="entry name" value="R-SNARE"/>
    <property type="match status" value="1"/>
</dbReference>
<dbReference type="PANTHER" id="PTHR18763:SF0">
    <property type="entry name" value="WD REPEAT-CONTAINING PROTEIN 18"/>
    <property type="match status" value="1"/>
</dbReference>
<evidence type="ECO:0000256" key="6">
    <source>
        <dbReference type="ARBA" id="ARBA00023329"/>
    </source>
</evidence>
<dbReference type="VEuPathDB" id="AmoebaDB:KM1_163520"/>
<dbReference type="InterPro" id="IPR045227">
    <property type="entry name" value="WDR18/Ipi3/RID3"/>
</dbReference>
<dbReference type="SUPFAM" id="SSF50978">
    <property type="entry name" value="WD40 repeat-like"/>
    <property type="match status" value="1"/>
</dbReference>
<keyword evidence="8" id="KW-0175">Coiled coil</keyword>
<dbReference type="InterPro" id="IPR011012">
    <property type="entry name" value="Longin-like_dom_sf"/>
</dbReference>
<feature type="domain" description="Longin" evidence="10">
    <location>
        <begin position="10"/>
        <end position="119"/>
    </location>
</feature>
<dbReference type="SMART" id="SM01270">
    <property type="entry name" value="Longin"/>
    <property type="match status" value="1"/>
</dbReference>
<dbReference type="Pfam" id="PF00957">
    <property type="entry name" value="Synaptobrevin"/>
    <property type="match status" value="1"/>
</dbReference>
<dbReference type="PROSITE" id="PS50892">
    <property type="entry name" value="V_SNARE"/>
    <property type="match status" value="1"/>
</dbReference>
<feature type="non-terminal residue" evidence="12">
    <location>
        <position position="1"/>
    </location>
</feature>
<reference evidence="12" key="1">
    <citation type="submission" date="2006-05" db="EMBL/GenBank/DDBJ databases">
        <title>Vesicular Traffic in Entamoeba histolytica.</title>
        <authorList>
            <person name="Saito-Nakano Y."/>
            <person name="Nozaki T."/>
        </authorList>
    </citation>
    <scope>NUCLEOTIDE SEQUENCE</scope>
</reference>
<keyword evidence="9" id="KW-0812">Transmembrane</keyword>
<keyword evidence="5 9" id="KW-0472">Membrane</keyword>
<evidence type="ECO:0000259" key="11">
    <source>
        <dbReference type="PROSITE" id="PS50892"/>
    </source>
</evidence>
<feature type="transmembrane region" description="Helical" evidence="9">
    <location>
        <begin position="190"/>
        <end position="214"/>
    </location>
</feature>
<evidence type="ECO:0000259" key="10">
    <source>
        <dbReference type="PROSITE" id="PS50859"/>
    </source>
</evidence>
<dbReference type="InterPro" id="IPR036322">
    <property type="entry name" value="WD40_repeat_dom_sf"/>
</dbReference>
<dbReference type="GO" id="GO:0006261">
    <property type="term" value="P:DNA-templated DNA replication"/>
    <property type="evidence" value="ECO:0007669"/>
    <property type="project" value="TreeGrafter"/>
</dbReference>
<dbReference type="SMART" id="SM00320">
    <property type="entry name" value="WD40"/>
    <property type="match status" value="4"/>
</dbReference>
<dbReference type="VEuPathDB" id="AmoebaDB:EHI7A_089770"/>
<dbReference type="SUPFAM" id="SSF64356">
    <property type="entry name" value="SNARE-like"/>
    <property type="match status" value="1"/>
</dbReference>
<dbReference type="VEuPathDB" id="AmoebaDB:EHI_137840"/>
<name>Q1EPY6_ENTHI</name>
<dbReference type="VEuPathDB" id="AmoebaDB:EHI_137830"/>
<dbReference type="PANTHER" id="PTHR18763">
    <property type="entry name" value="WD-REPEAT PROTEIN 18"/>
    <property type="match status" value="1"/>
</dbReference>
<organism evidence="12">
    <name type="scientific">Entamoeba histolytica</name>
    <dbReference type="NCBI Taxonomy" id="5759"/>
    <lineage>
        <taxon>Eukaryota</taxon>
        <taxon>Amoebozoa</taxon>
        <taxon>Evosea</taxon>
        <taxon>Archamoebae</taxon>
        <taxon>Mastigamoebida</taxon>
        <taxon>Entamoebidae</taxon>
        <taxon>Entamoeba</taxon>
    </lineage>
</organism>
<dbReference type="VEuPathDB" id="AmoebaDB:KM1_163510"/>
<dbReference type="Gene3D" id="1.20.5.110">
    <property type="match status" value="1"/>
</dbReference>
<dbReference type="InterPro" id="IPR015943">
    <property type="entry name" value="WD40/YVTN_repeat-like_dom_sf"/>
</dbReference>
<keyword evidence="3 7" id="KW-0853">WD repeat</keyword>
<keyword evidence="4" id="KW-0677">Repeat</keyword>
<protein>
    <submittedName>
        <fullName evidence="12">V-SNARE protein VampF</fullName>
    </submittedName>
</protein>
<proteinExistence type="inferred from homology"/>
<dbReference type="PROSITE" id="PS50859">
    <property type="entry name" value="LONGIN"/>
    <property type="match status" value="1"/>
</dbReference>
<dbReference type="HOGENOM" id="CLU_669857_0_0_1"/>
<evidence type="ECO:0000313" key="12">
    <source>
        <dbReference type="EMBL" id="BAE94823.1"/>
    </source>
</evidence>
<dbReference type="InterPro" id="IPR010908">
    <property type="entry name" value="Longin_dom"/>
</dbReference>
<feature type="repeat" description="WD" evidence="7">
    <location>
        <begin position="349"/>
        <end position="381"/>
    </location>
</feature>
<evidence type="ECO:0000256" key="4">
    <source>
        <dbReference type="ARBA" id="ARBA00022737"/>
    </source>
</evidence>
<feature type="domain" description="V-SNARE coiled-coil homology" evidence="11">
    <location>
        <begin position="133"/>
        <end position="193"/>
    </location>
</feature>
<dbReference type="GO" id="GO:0005656">
    <property type="term" value="C:nuclear pre-replicative complex"/>
    <property type="evidence" value="ECO:0007669"/>
    <property type="project" value="TreeGrafter"/>
</dbReference>
<dbReference type="GO" id="GO:0006364">
    <property type="term" value="P:rRNA processing"/>
    <property type="evidence" value="ECO:0007669"/>
    <property type="project" value="TreeGrafter"/>
</dbReference>
<dbReference type="InterPro" id="IPR042855">
    <property type="entry name" value="V_SNARE_CC"/>
</dbReference>
<dbReference type="GO" id="GO:0030659">
    <property type="term" value="C:cytoplasmic vesicle membrane"/>
    <property type="evidence" value="ECO:0007669"/>
    <property type="project" value="UniProtKB-SubCell"/>
</dbReference>
<dbReference type="GO" id="GO:0120330">
    <property type="term" value="C:rixosome complex"/>
    <property type="evidence" value="ECO:0007669"/>
    <property type="project" value="TreeGrafter"/>
</dbReference>
<dbReference type="EMBL" id="AB261094">
    <property type="protein sequence ID" value="BAE94823.1"/>
    <property type="molecule type" value="Genomic_DNA"/>
</dbReference>
<dbReference type="PROSITE" id="PS50082">
    <property type="entry name" value="WD_REPEATS_2"/>
    <property type="match status" value="1"/>
</dbReference>